<dbReference type="Gene3D" id="3.40.1710.10">
    <property type="entry name" value="abc type-2 transporter like domain"/>
    <property type="match status" value="1"/>
</dbReference>
<dbReference type="Proteomes" id="UP000285875">
    <property type="component" value="Chromosome"/>
</dbReference>
<keyword evidence="2 6" id="KW-0812">Transmembrane</keyword>
<dbReference type="Pfam" id="PF12698">
    <property type="entry name" value="ABC2_membrane_3"/>
    <property type="match status" value="1"/>
</dbReference>
<evidence type="ECO:0000259" key="7">
    <source>
        <dbReference type="Pfam" id="PF12698"/>
    </source>
</evidence>
<dbReference type="InterPro" id="IPR051328">
    <property type="entry name" value="T7SS_ABC-Transporter"/>
</dbReference>
<dbReference type="EMBL" id="CP025570">
    <property type="protein sequence ID" value="AZZ38510.1"/>
    <property type="molecule type" value="Genomic_DNA"/>
</dbReference>
<feature type="region of interest" description="Disordered" evidence="5">
    <location>
        <begin position="1"/>
        <end position="20"/>
    </location>
</feature>
<accession>A0A3Q9UCB7</accession>
<evidence type="ECO:0000256" key="1">
    <source>
        <dbReference type="ARBA" id="ARBA00004141"/>
    </source>
</evidence>
<dbReference type="KEGG" id="aji:C0Z10_00690"/>
<dbReference type="GO" id="GO:0016020">
    <property type="term" value="C:membrane"/>
    <property type="evidence" value="ECO:0007669"/>
    <property type="project" value="UniProtKB-SubCell"/>
</dbReference>
<feature type="transmembrane region" description="Helical" evidence="6">
    <location>
        <begin position="26"/>
        <end position="52"/>
    </location>
</feature>
<dbReference type="SUPFAM" id="SSF101967">
    <property type="entry name" value="Adhesin YadA, collagen-binding domain"/>
    <property type="match status" value="1"/>
</dbReference>
<keyword evidence="3 6" id="KW-1133">Transmembrane helix</keyword>
<feature type="compositionally biased region" description="Polar residues" evidence="5">
    <location>
        <begin position="1"/>
        <end position="15"/>
    </location>
</feature>
<gene>
    <name evidence="8" type="ORF">C0Z10_00690</name>
</gene>
<organism evidence="8 9">
    <name type="scientific">Acidipropionibacterium jensenii</name>
    <dbReference type="NCBI Taxonomy" id="1749"/>
    <lineage>
        <taxon>Bacteria</taxon>
        <taxon>Bacillati</taxon>
        <taxon>Actinomycetota</taxon>
        <taxon>Actinomycetes</taxon>
        <taxon>Propionibacteriales</taxon>
        <taxon>Propionibacteriaceae</taxon>
        <taxon>Acidipropionibacterium</taxon>
    </lineage>
</organism>
<sequence>MSPRTKSTASGSSSARPRAERSHSTIALSWHTVVALVLVPLVVAGALIGTTWKMTNRLSQVQAAIVNQDAGVTLGGQFVPLGRQLSGGLIKSSTTTTGGRPISWVLADSAGAAKGLKDGSYAAVVTIPKSFSKDATSYSANKGDKARQAVITVATSDSSPVTDSAIATMTAQAAQNQINKTLNSQYLDNMYIGLNKSASGMVSLSKGASQLNDGAQQLTGGVKSATSGSQQLSNGLGQLDKGGQTLTSGGSQLLVGVRQLASGVALLDANGSKLNAGGTQLASGARTLDAAGSKLNAGGTQLASGTRTLDANGSKLNAGGTQLRNGANQLSAGINQIDRQLQQTSGTVPSMSQEQLAQIQQLSTGATAIADGSAGVYAGMQRYQGAMARPTDSQIAQVVNQICAQNAQACATDAARAQLAAGVKAGMAAAAQSMGSSSDPDSLMGGARATSEGARSYASKVSEGIDQLTATLKALPGQIGKQITALKDGVHQLATGANQVSSGVSTYTNGVSQYTAGVHTLSSGVSTYTKGVSQYTAGVHTLSSGVSTYTKGVSQYTRGVHTMAQQMPTLTTGAQQYVAGVGQFAQGVHQTSQGADKLYAGQVKLSQGAVKFAQGSDTFATDVAKGAKQVPTYSASDRQKLSDAVSSPVQASSTPMGTSAWVVGLILILGLWIGALAIWTVARTVPSRVLTSSRSTLSLLWSSLSTGAGVMAASAAGLALLATLTTGISVPRGLGLFGMLLLVGAMFLAVNHALAGWLHAIGRFISVILVAAASAVGLVSAVPGPVRWVHDISPLKPAMEALTAILAGHSPTFGSLLTIIMWLLIGGLASLLAVNRARHISPAKVIAELT</sequence>
<evidence type="ECO:0000256" key="5">
    <source>
        <dbReference type="SAM" id="MobiDB-lite"/>
    </source>
</evidence>
<protein>
    <recommendedName>
        <fullName evidence="7">ABC-2 type transporter transmembrane domain-containing protein</fullName>
    </recommendedName>
</protein>
<dbReference type="AlphaFoldDB" id="A0A3Q9UCB7"/>
<dbReference type="PANTHER" id="PTHR43077">
    <property type="entry name" value="TRANSPORT PERMEASE YVFS-RELATED"/>
    <property type="match status" value="1"/>
</dbReference>
<dbReference type="Gene3D" id="1.10.287.950">
    <property type="entry name" value="Methyl-accepting chemotaxis protein"/>
    <property type="match status" value="1"/>
</dbReference>
<dbReference type="InterPro" id="IPR011049">
    <property type="entry name" value="Serralysin-like_metalloprot_C"/>
</dbReference>
<evidence type="ECO:0000256" key="4">
    <source>
        <dbReference type="ARBA" id="ARBA00023136"/>
    </source>
</evidence>
<keyword evidence="4 6" id="KW-0472">Membrane</keyword>
<evidence type="ECO:0000256" key="6">
    <source>
        <dbReference type="SAM" id="Phobius"/>
    </source>
</evidence>
<dbReference type="NCBIfam" id="TIGR03057">
    <property type="entry name" value="xxxLxxG_by_4"/>
    <property type="match status" value="2"/>
</dbReference>
<dbReference type="NCBIfam" id="TIGR03061">
    <property type="entry name" value="pip_yhgE_Nterm"/>
    <property type="match status" value="1"/>
</dbReference>
<feature type="domain" description="ABC-2 type transporter transmembrane" evidence="7">
    <location>
        <begin position="33"/>
        <end position="211"/>
    </location>
</feature>
<dbReference type="InterPro" id="IPR017500">
    <property type="entry name" value="Phage_infect_YhgE_N"/>
</dbReference>
<dbReference type="InterPro" id="IPR023908">
    <property type="entry name" value="xxxLxxG_rpt"/>
</dbReference>
<dbReference type="GO" id="GO:0140359">
    <property type="term" value="F:ABC-type transporter activity"/>
    <property type="evidence" value="ECO:0007669"/>
    <property type="project" value="InterPro"/>
</dbReference>
<evidence type="ECO:0000313" key="8">
    <source>
        <dbReference type="EMBL" id="AZZ38510.1"/>
    </source>
</evidence>
<name>A0A3Q9UCB7_9ACTN</name>
<comment type="subcellular location">
    <subcellularLocation>
        <location evidence="1">Membrane</location>
        <topology evidence="1">Multi-pass membrane protein</topology>
    </subcellularLocation>
</comment>
<feature type="transmembrane region" description="Helical" evidence="6">
    <location>
        <begin position="813"/>
        <end position="834"/>
    </location>
</feature>
<feature type="transmembrane region" description="Helical" evidence="6">
    <location>
        <begin position="734"/>
        <end position="754"/>
    </location>
</feature>
<feature type="transmembrane region" description="Helical" evidence="6">
    <location>
        <begin position="699"/>
        <end position="722"/>
    </location>
</feature>
<feature type="transmembrane region" description="Helical" evidence="6">
    <location>
        <begin position="761"/>
        <end position="782"/>
    </location>
</feature>
<feature type="transmembrane region" description="Helical" evidence="6">
    <location>
        <begin position="660"/>
        <end position="679"/>
    </location>
</feature>
<dbReference type="InterPro" id="IPR013525">
    <property type="entry name" value="ABC2_TM"/>
</dbReference>
<dbReference type="RefSeq" id="WP_097798121.1">
    <property type="nucleotide sequence ID" value="NZ_CP025570.1"/>
</dbReference>
<evidence type="ECO:0000256" key="3">
    <source>
        <dbReference type="ARBA" id="ARBA00022989"/>
    </source>
</evidence>
<evidence type="ECO:0000313" key="9">
    <source>
        <dbReference type="Proteomes" id="UP000285875"/>
    </source>
</evidence>
<evidence type="ECO:0000256" key="2">
    <source>
        <dbReference type="ARBA" id="ARBA00022692"/>
    </source>
</evidence>
<dbReference type="PANTHER" id="PTHR43077:SF10">
    <property type="entry name" value="TRANSPORT PERMEASE PROTEIN"/>
    <property type="match status" value="1"/>
</dbReference>
<proteinExistence type="predicted"/>
<reference evidence="9" key="1">
    <citation type="submission" date="2017-12" db="EMBL/GenBank/DDBJ databases">
        <title>Whole genome sequencing of Acidipropionibacterium jensenii strains JS279 and JS280.</title>
        <authorList>
            <person name="Deptula P."/>
            <person name="Laine P."/>
            <person name="Smolander O.-P."/>
            <person name="Paulin L."/>
            <person name="Auvinen P."/>
            <person name="Varmanen P."/>
        </authorList>
    </citation>
    <scope>NUCLEOTIDE SEQUENCE [LARGE SCALE GENOMIC DNA]</scope>
    <source>
        <strain evidence="9">JS280</strain>
    </source>
</reference>